<dbReference type="EMBL" id="PP511742">
    <property type="protein sequence ID" value="XCD07032.1"/>
    <property type="molecule type" value="Genomic_DNA"/>
</dbReference>
<evidence type="ECO:0000313" key="1">
    <source>
        <dbReference type="EMBL" id="XCD05440.1"/>
    </source>
</evidence>
<accession>A0AAU8B3C1</accession>
<name>A0AAU8B3C1_9VIRU</name>
<evidence type="ECO:0000313" key="2">
    <source>
        <dbReference type="EMBL" id="XCD07032.1"/>
    </source>
</evidence>
<proteinExistence type="predicted"/>
<organism evidence="1">
    <name type="scientific">Dulem virus 156</name>
    <dbReference type="NCBI Taxonomy" id="3145633"/>
    <lineage>
        <taxon>Viruses</taxon>
        <taxon>Monodnaviria</taxon>
        <taxon>Sangervirae</taxon>
        <taxon>Phixviricota</taxon>
        <taxon>Malgrandaviricetes</taxon>
        <taxon>Petitvirales</taxon>
        <taxon>Microviridae</taxon>
        <taxon>Microvirus</taxon>
    </lineage>
</organism>
<dbReference type="EMBL" id="PP511560">
    <property type="protein sequence ID" value="XCD05440.1"/>
    <property type="molecule type" value="Genomic_DNA"/>
</dbReference>
<reference evidence="1" key="1">
    <citation type="submission" date="2024-03" db="EMBL/GenBank/DDBJ databases">
        <title>Diverse circular DNA viruses in blood, oral, and fecal samples of captive lemurs.</title>
        <authorList>
            <person name="Paietta E.N."/>
            <person name="Kraberger S."/>
            <person name="Lund M.C."/>
            <person name="Custer J.M."/>
            <person name="Vargas K.M."/>
            <person name="Ehmke E.E."/>
            <person name="Yoder A.D."/>
            <person name="Varsani A."/>
        </authorList>
    </citation>
    <scope>NUCLEOTIDE SEQUENCE</scope>
    <source>
        <strain evidence="1">Duke_24FS_87</strain>
        <strain evidence="2">Duke_26_71</strain>
    </source>
</reference>
<sequence length="290" mass="30037">MAKFGTTTSVYEMDGVGAYAPAVTSVNNAADRISELKGIAQSNSAFNADQASLQREWTERQSAKAMEFNAAEAQKNRDWQEMMSNTAHQREVRDLMAAGLNPVLSAMNGNGAAVTSGATASGVVGSGSKADADTSTSGAIANLLGSILAAQTQIQASNISARTQEAVADKYNAMSEIVAQINAAAGIQQAGIHAGATRDAAYASAAASRYATDHTRSGALVNLGSSIGSLFSDIVDGSNPFVSTSTGRSLDEKVSSGLLKLKQGVKDNDGYALITKVIPSLKKYDVFKVK</sequence>
<protein>
    <submittedName>
        <fullName evidence="1">DNA pilot protein</fullName>
    </submittedName>
</protein>